<dbReference type="InterPro" id="IPR050879">
    <property type="entry name" value="Acyltransferase_3"/>
</dbReference>
<feature type="transmembrane region" description="Helical" evidence="1">
    <location>
        <begin position="141"/>
        <end position="158"/>
    </location>
</feature>
<keyword evidence="1" id="KW-0812">Transmembrane</keyword>
<protein>
    <submittedName>
        <fullName evidence="4">Acyltransferase family protein</fullName>
    </submittedName>
</protein>
<feature type="transmembrane region" description="Helical" evidence="1">
    <location>
        <begin position="165"/>
        <end position="183"/>
    </location>
</feature>
<dbReference type="Proteomes" id="UP000429555">
    <property type="component" value="Unassembled WGS sequence"/>
</dbReference>
<keyword evidence="4" id="KW-0012">Acyltransferase</keyword>
<evidence type="ECO:0000259" key="2">
    <source>
        <dbReference type="Pfam" id="PF01757"/>
    </source>
</evidence>
<keyword evidence="1" id="KW-1133">Transmembrane helix</keyword>
<dbReference type="EMBL" id="WKJZ01000001">
    <property type="protein sequence ID" value="MVW76075.1"/>
    <property type="molecule type" value="Genomic_DNA"/>
</dbReference>
<dbReference type="GO" id="GO:0016020">
    <property type="term" value="C:membrane"/>
    <property type="evidence" value="ECO:0007669"/>
    <property type="project" value="TreeGrafter"/>
</dbReference>
<dbReference type="PANTHER" id="PTHR23028:SF53">
    <property type="entry name" value="ACYL_TRANSF_3 DOMAIN-CONTAINING PROTEIN"/>
    <property type="match status" value="1"/>
</dbReference>
<feature type="transmembrane region" description="Helical" evidence="1">
    <location>
        <begin position="7"/>
        <end position="25"/>
    </location>
</feature>
<dbReference type="GO" id="GO:0009103">
    <property type="term" value="P:lipopolysaccharide biosynthetic process"/>
    <property type="evidence" value="ECO:0007669"/>
    <property type="project" value="TreeGrafter"/>
</dbReference>
<evidence type="ECO:0000256" key="1">
    <source>
        <dbReference type="SAM" id="Phobius"/>
    </source>
</evidence>
<accession>A0A6I4KUM3</accession>
<keyword evidence="1" id="KW-0472">Membrane</keyword>
<feature type="transmembrane region" description="Helical" evidence="1">
    <location>
        <begin position="344"/>
        <end position="363"/>
    </location>
</feature>
<feature type="transmembrane region" description="Helical" evidence="1">
    <location>
        <begin position="31"/>
        <end position="51"/>
    </location>
</feature>
<feature type="transmembrane region" description="Helical" evidence="1">
    <location>
        <begin position="280"/>
        <end position="298"/>
    </location>
</feature>
<proteinExistence type="predicted"/>
<feature type="domain" description="Acyltransferase 3" evidence="2">
    <location>
        <begin position="6"/>
        <end position="316"/>
    </location>
</feature>
<keyword evidence="4" id="KW-0808">Transferase</keyword>
<dbReference type="Pfam" id="PF01757">
    <property type="entry name" value="Acyl_transf_3"/>
    <property type="match status" value="1"/>
</dbReference>
<feature type="transmembrane region" description="Helical" evidence="1">
    <location>
        <begin position="248"/>
        <end position="268"/>
    </location>
</feature>
<dbReference type="PANTHER" id="PTHR23028">
    <property type="entry name" value="ACETYLTRANSFERASE"/>
    <property type="match status" value="1"/>
</dbReference>
<dbReference type="GO" id="GO:0016747">
    <property type="term" value="F:acyltransferase activity, transferring groups other than amino-acyl groups"/>
    <property type="evidence" value="ECO:0007669"/>
    <property type="project" value="InterPro"/>
</dbReference>
<feature type="transmembrane region" description="Helical" evidence="1">
    <location>
        <begin position="189"/>
        <end position="209"/>
    </location>
</feature>
<dbReference type="AlphaFoldDB" id="A0A6I4KUM3"/>
<comment type="caution">
    <text evidence="4">The sequence shown here is derived from an EMBL/GenBank/DDBJ whole genome shotgun (WGS) entry which is preliminary data.</text>
</comment>
<feature type="transmembrane region" description="Helical" evidence="1">
    <location>
        <begin position="221"/>
        <end position="242"/>
    </location>
</feature>
<sequence length="635" mass="70505">MKFRSDINGLRAVAVLVVVFFHFAVPGFTGGFVGVDVFFVISGYLMAQIICSRCEQGSFSFYDFYMARVRRIFPALIAMLAVVLVFAGFVLLPTEYKTLGQHALASIGVVSNIVYWRESGYFDEGALDKWLLHTWSLSVEWQFYLVIPLVLVLALRWCQGHYLKPLLWFGFLSSLALCGLAPVRYETAAFYLLPARAWEFLLGALLYVYALRLQWLQRPSFLYLGLVLILLSSGLYSEALVYPSFWPLLPTLGAALVIGSAASSLVLDNRVMQFLGKTSYSLYLWHWPVLIAAAHFGFELGGLAPLWLFVISLFLAWLSFYFVEEWVRNGGRRTPGGRVRFGRDGGVLVCAGMIGLAGALVYLSEGLPMRLPTQIVVIAEEAESKNPRREECFRPGKRLEYPECRLGVSTQEPALVFWGDSHSDATFTGFAEAVEQAGQSAIYYGRSGCGPTLSMSLVELDDERDLAECLEYNQGAFDRIAGNVAITDVYLVARWSAEKYAQGHADFSGLMCRLSEAGKRVHVMAPVPVYAVEVPDYLARGLMRGQSLSELLEPLVQSPAEYRQKQAFAFAQFGDAERCAVQVLDPLPHLCPQGRCLPVRDGLPIYFDGGHLSERGSKLLTPMFLQSITAAGDAP</sequence>
<keyword evidence="5" id="KW-1185">Reference proteome</keyword>
<feature type="transmembrane region" description="Helical" evidence="1">
    <location>
        <begin position="304"/>
        <end position="323"/>
    </location>
</feature>
<dbReference type="InterPro" id="IPR043968">
    <property type="entry name" value="SGNH"/>
</dbReference>
<dbReference type="InterPro" id="IPR002656">
    <property type="entry name" value="Acyl_transf_3_dom"/>
</dbReference>
<feature type="domain" description="SGNH" evidence="3">
    <location>
        <begin position="400"/>
        <end position="626"/>
    </location>
</feature>
<dbReference type="Pfam" id="PF19040">
    <property type="entry name" value="SGNH"/>
    <property type="match status" value="1"/>
</dbReference>
<organism evidence="4 5">
    <name type="scientific">Pseudomonas xionganensis</name>
    <dbReference type="NCBI Taxonomy" id="2654845"/>
    <lineage>
        <taxon>Bacteria</taxon>
        <taxon>Pseudomonadati</taxon>
        <taxon>Pseudomonadota</taxon>
        <taxon>Gammaproteobacteria</taxon>
        <taxon>Pseudomonadales</taxon>
        <taxon>Pseudomonadaceae</taxon>
        <taxon>Pseudomonas</taxon>
    </lineage>
</organism>
<reference evidence="4 5" key="1">
    <citation type="submission" date="2019-11" db="EMBL/GenBank/DDBJ databases">
        <title>Pseudomonas flavidum sp. nov., isolated from Baiyang Lake.</title>
        <authorList>
            <person name="Zhao Y."/>
        </authorList>
    </citation>
    <scope>NUCLEOTIDE SEQUENCE [LARGE SCALE GENOMIC DNA]</scope>
    <source>
        <strain evidence="5">R-22-3 w-18</strain>
    </source>
</reference>
<gene>
    <name evidence="4" type="ORF">GJV18_12180</name>
</gene>
<name>A0A6I4KUM3_9PSED</name>
<feature type="transmembrane region" description="Helical" evidence="1">
    <location>
        <begin position="72"/>
        <end position="92"/>
    </location>
</feature>
<evidence type="ECO:0000259" key="3">
    <source>
        <dbReference type="Pfam" id="PF19040"/>
    </source>
</evidence>
<evidence type="ECO:0000313" key="5">
    <source>
        <dbReference type="Proteomes" id="UP000429555"/>
    </source>
</evidence>
<dbReference type="RefSeq" id="WP_160345764.1">
    <property type="nucleotide sequence ID" value="NZ_WKJZ01000001.1"/>
</dbReference>
<evidence type="ECO:0000313" key="4">
    <source>
        <dbReference type="EMBL" id="MVW76075.1"/>
    </source>
</evidence>